<keyword evidence="4" id="KW-0227">DNA damage</keyword>
<dbReference type="Pfam" id="PF00580">
    <property type="entry name" value="UvrD-helicase"/>
    <property type="match status" value="1"/>
</dbReference>
<evidence type="ECO:0000256" key="16">
    <source>
        <dbReference type="SAM" id="MobiDB-lite"/>
    </source>
</evidence>
<reference evidence="19 20" key="1">
    <citation type="submission" date="2021-08" db="EMBL/GenBank/DDBJ databases">
        <title>Nocardioides bacterium WL0053 sp. nov., isolated from the sediment.</title>
        <authorList>
            <person name="Wang L."/>
            <person name="Zhang D."/>
            <person name="Zhang A."/>
        </authorList>
    </citation>
    <scope>NUCLEOTIDE SEQUENCE [LARGE SCALE GENOMIC DNA]</scope>
    <source>
        <strain evidence="19 20">WL0053</strain>
    </source>
</reference>
<dbReference type="InterPro" id="IPR000212">
    <property type="entry name" value="DNA_helicase_UvrD/REP"/>
</dbReference>
<dbReference type="PROSITE" id="PS51217">
    <property type="entry name" value="UVRD_HELICASE_CTER"/>
    <property type="match status" value="1"/>
</dbReference>
<feature type="domain" description="UvrD-like helicase C-terminal" evidence="18">
    <location>
        <begin position="325"/>
        <end position="639"/>
    </location>
</feature>
<keyword evidence="20" id="KW-1185">Reference proteome</keyword>
<evidence type="ECO:0000256" key="10">
    <source>
        <dbReference type="ARBA" id="ARBA00023204"/>
    </source>
</evidence>
<dbReference type="InterPro" id="IPR027417">
    <property type="entry name" value="P-loop_NTPase"/>
</dbReference>
<comment type="catalytic activity">
    <reaction evidence="14">
        <text>ATP + H2O = ADP + phosphate + H(+)</text>
        <dbReference type="Rhea" id="RHEA:13065"/>
        <dbReference type="ChEBI" id="CHEBI:15377"/>
        <dbReference type="ChEBI" id="CHEBI:15378"/>
        <dbReference type="ChEBI" id="CHEBI:30616"/>
        <dbReference type="ChEBI" id="CHEBI:43474"/>
        <dbReference type="ChEBI" id="CHEBI:456216"/>
        <dbReference type="EC" id="5.6.2.4"/>
    </reaction>
</comment>
<evidence type="ECO:0000256" key="14">
    <source>
        <dbReference type="ARBA" id="ARBA00048988"/>
    </source>
</evidence>
<dbReference type="Pfam" id="PF12705">
    <property type="entry name" value="PDDEXK_1"/>
    <property type="match status" value="1"/>
</dbReference>
<dbReference type="Gene3D" id="1.10.10.160">
    <property type="match status" value="1"/>
</dbReference>
<dbReference type="PROSITE" id="PS51198">
    <property type="entry name" value="UVRD_HELICASE_ATP_BIND"/>
    <property type="match status" value="1"/>
</dbReference>
<dbReference type="Gene3D" id="3.40.50.300">
    <property type="entry name" value="P-loop containing nucleotide triphosphate hydrolases"/>
    <property type="match status" value="2"/>
</dbReference>
<evidence type="ECO:0000313" key="19">
    <source>
        <dbReference type="EMBL" id="MBY9075452.1"/>
    </source>
</evidence>
<keyword evidence="10" id="KW-0234">DNA repair</keyword>
<dbReference type="GO" id="GO:0004386">
    <property type="term" value="F:helicase activity"/>
    <property type="evidence" value="ECO:0007669"/>
    <property type="project" value="UniProtKB-KW"/>
</dbReference>
<proteinExistence type="inferred from homology"/>
<dbReference type="Gene3D" id="3.90.320.10">
    <property type="match status" value="1"/>
</dbReference>
<dbReference type="RefSeq" id="WP_221025198.1">
    <property type="nucleotide sequence ID" value="NZ_JAIEZQ010000002.1"/>
</dbReference>
<evidence type="ECO:0000313" key="20">
    <source>
        <dbReference type="Proteomes" id="UP000754710"/>
    </source>
</evidence>
<evidence type="ECO:0000256" key="5">
    <source>
        <dbReference type="ARBA" id="ARBA00022801"/>
    </source>
</evidence>
<accession>A0ABS7RK78</accession>
<dbReference type="InterPro" id="IPR014017">
    <property type="entry name" value="DNA_helicase_UvrD-like_C"/>
</dbReference>
<evidence type="ECO:0000259" key="17">
    <source>
        <dbReference type="PROSITE" id="PS51198"/>
    </source>
</evidence>
<dbReference type="InterPro" id="IPR011604">
    <property type="entry name" value="PDDEXK-like_dom_sf"/>
</dbReference>
<dbReference type="Gene3D" id="1.10.486.10">
    <property type="entry name" value="PCRA, domain 4"/>
    <property type="match status" value="1"/>
</dbReference>
<dbReference type="CDD" id="cd17932">
    <property type="entry name" value="DEXQc_UvrD"/>
    <property type="match status" value="1"/>
</dbReference>
<evidence type="ECO:0000256" key="4">
    <source>
        <dbReference type="ARBA" id="ARBA00022763"/>
    </source>
</evidence>
<evidence type="ECO:0000256" key="3">
    <source>
        <dbReference type="ARBA" id="ARBA00022741"/>
    </source>
</evidence>
<evidence type="ECO:0000256" key="1">
    <source>
        <dbReference type="ARBA" id="ARBA00009922"/>
    </source>
</evidence>
<sequence length="1075" mass="117540">MTTYRLAYPTAGRTGAPALDGYQQSVVDHAGGPLLVLAGPGTGKTTTLVEAIVDRIENRGVPPESVLALTFSRKAAEQLRDRVTARLGRTMATTLSSTFHSFAYGLIRAHSPADLYAGPLRLLSAPEQDVVLQRLLTHERESVQWPRSLRQAVGTRGFSREVQSVLARAREKGLGPDELVALGREAEQPAWQAAGLFMAQYLDILDSESAIDYPELVHRAVMLAESPEVRAELRARFSWVFVDEYQDTDTSQVRLLRALAGDGRDLVAVGDPDQSIYAFRGAEVRGILDFPDAFRTRSGGRAPTVALRVTRRFGSRLLAASQSVSAAIPTKGAIDPTLFRAFRSPEPVEHELGEGRVEVRTFDTARAETEHIADLLRRAHLEDGVPWSQMAVLVRSGRTSIPGLRRSLGAAGVPVEVASDDTPLVREPAVLPLLEALRVVVNLDNDDPEHVDHVDATRAEAMLLSPLAALDATEVRALARQLRLREKPAAADEERSPRPSPELLREALLHPAVLEGVRGKGAGKVARFATLLQETRAELEAGRTAEELLWTLWQGTGWPHRLRRAVEEGGTAARLAHRDLDAICALFEVAARAEEQRGHTSVVNFLAALSAQQIPADTLAEEGVRGDAVRLLTAHRSKGLEWRFVVVAQVQEEGWPDLRRRTSLLQADRIGPGHVLPRVTTQTLLAEERRLFYVACTRARERLLVTAVESAEDDGDQPSRFLDELSVERVRIQGRPQRPLSLPGLVAELRRTVADPETSEPMRDAAAHRLALLASATEHGQPLVPQADPAHWWGTRARSLSERPVRSAEEPVTLSASALESILACPAKWFLEREAGGERASSASQGFGLVVHALADRVGKGELATVEELMAQVDKVWGQIVFRTPWSRVRERAEVQAALTRFVQWHTQPGARTVIGTERQLSAEVTLPDGQQVRLYGYADRLEIDDEGRVVVIDLKTGKYPPPDKDLPENAQLGLYQHAVAHGAVDDLLPEGSGPGRPGGAELVQLRKESRGSVKVQTQEPQAVDENGHSTVERQLMEAVTVVRSETFPAQAGKHCEHCSFTAICPIKGAGTLLS</sequence>
<dbReference type="EC" id="5.6.2.4" evidence="13"/>
<comment type="catalytic activity">
    <reaction evidence="12">
        <text>Couples ATP hydrolysis with the unwinding of duplex DNA by translocating in the 3'-5' direction.</text>
        <dbReference type="EC" id="5.6.2.4"/>
    </reaction>
</comment>
<dbReference type="PANTHER" id="PTHR11070:SF59">
    <property type="entry name" value="DNA 3'-5' HELICASE"/>
    <property type="match status" value="1"/>
</dbReference>
<keyword evidence="7" id="KW-0269">Exonuclease</keyword>
<evidence type="ECO:0000256" key="9">
    <source>
        <dbReference type="ARBA" id="ARBA00023125"/>
    </source>
</evidence>
<evidence type="ECO:0000256" key="11">
    <source>
        <dbReference type="ARBA" id="ARBA00023235"/>
    </source>
</evidence>
<name>A0ABS7RK78_9ACTN</name>
<evidence type="ECO:0000256" key="8">
    <source>
        <dbReference type="ARBA" id="ARBA00022840"/>
    </source>
</evidence>
<evidence type="ECO:0000256" key="13">
    <source>
        <dbReference type="ARBA" id="ARBA00034808"/>
    </source>
</evidence>
<keyword evidence="6 15" id="KW-0347">Helicase</keyword>
<evidence type="ECO:0000256" key="6">
    <source>
        <dbReference type="ARBA" id="ARBA00022806"/>
    </source>
</evidence>
<dbReference type="Proteomes" id="UP000754710">
    <property type="component" value="Unassembled WGS sequence"/>
</dbReference>
<keyword evidence="3 15" id="KW-0547">Nucleotide-binding</keyword>
<feature type="region of interest" description="Disordered" evidence="16">
    <location>
        <begin position="1008"/>
        <end position="1027"/>
    </location>
</feature>
<dbReference type="InterPro" id="IPR013986">
    <property type="entry name" value="DExx_box_DNA_helicase_dom_sf"/>
</dbReference>
<dbReference type="SUPFAM" id="SSF52540">
    <property type="entry name" value="P-loop containing nucleoside triphosphate hydrolases"/>
    <property type="match status" value="1"/>
</dbReference>
<keyword evidence="5 15" id="KW-0378">Hydrolase</keyword>
<evidence type="ECO:0000256" key="7">
    <source>
        <dbReference type="ARBA" id="ARBA00022839"/>
    </source>
</evidence>
<evidence type="ECO:0000256" key="12">
    <source>
        <dbReference type="ARBA" id="ARBA00034617"/>
    </source>
</evidence>
<feature type="binding site" evidence="15">
    <location>
        <begin position="38"/>
        <end position="45"/>
    </location>
    <ligand>
        <name>ATP</name>
        <dbReference type="ChEBI" id="CHEBI:30616"/>
    </ligand>
</feature>
<comment type="caution">
    <text evidence="19">The sequence shown here is derived from an EMBL/GenBank/DDBJ whole genome shotgun (WGS) entry which is preliminary data.</text>
</comment>
<evidence type="ECO:0000259" key="18">
    <source>
        <dbReference type="PROSITE" id="PS51217"/>
    </source>
</evidence>
<keyword evidence="9" id="KW-0238">DNA-binding</keyword>
<keyword evidence="2" id="KW-0540">Nuclease</keyword>
<dbReference type="Pfam" id="PF13361">
    <property type="entry name" value="UvrD_C"/>
    <property type="match status" value="1"/>
</dbReference>
<organism evidence="19 20">
    <name type="scientific">Nocardioides jiangsuensis</name>
    <dbReference type="NCBI Taxonomy" id="2866161"/>
    <lineage>
        <taxon>Bacteria</taxon>
        <taxon>Bacillati</taxon>
        <taxon>Actinomycetota</taxon>
        <taxon>Actinomycetes</taxon>
        <taxon>Propionibacteriales</taxon>
        <taxon>Nocardioidaceae</taxon>
        <taxon>Nocardioides</taxon>
    </lineage>
</organism>
<keyword evidence="11" id="KW-0413">Isomerase</keyword>
<dbReference type="EMBL" id="JAIEZQ010000002">
    <property type="protein sequence ID" value="MBY9075452.1"/>
    <property type="molecule type" value="Genomic_DNA"/>
</dbReference>
<feature type="domain" description="UvrD-like helicase ATP-binding" evidence="17">
    <location>
        <begin position="17"/>
        <end position="314"/>
    </location>
</feature>
<evidence type="ECO:0000256" key="15">
    <source>
        <dbReference type="PROSITE-ProRule" id="PRU00560"/>
    </source>
</evidence>
<dbReference type="InterPro" id="IPR038726">
    <property type="entry name" value="PDDEXK_AddAB-type"/>
</dbReference>
<gene>
    <name evidence="19" type="ORF">K1X13_11530</name>
</gene>
<dbReference type="PANTHER" id="PTHR11070">
    <property type="entry name" value="UVRD / RECB / PCRA DNA HELICASE FAMILY MEMBER"/>
    <property type="match status" value="1"/>
</dbReference>
<keyword evidence="8 15" id="KW-0067">ATP-binding</keyword>
<protein>
    <recommendedName>
        <fullName evidence="13">DNA 3'-5' helicase</fullName>
        <ecNumber evidence="13">5.6.2.4</ecNumber>
    </recommendedName>
</protein>
<evidence type="ECO:0000256" key="2">
    <source>
        <dbReference type="ARBA" id="ARBA00022722"/>
    </source>
</evidence>
<dbReference type="InterPro" id="IPR014016">
    <property type="entry name" value="UvrD-like_ATP-bd"/>
</dbReference>
<comment type="similarity">
    <text evidence="1">Belongs to the helicase family. UvrD subfamily.</text>
</comment>